<organism evidence="2 3">
    <name type="scientific">[Actinomadura] parvosata subsp. kistnae</name>
    <dbReference type="NCBI Taxonomy" id="1909395"/>
    <lineage>
        <taxon>Bacteria</taxon>
        <taxon>Bacillati</taxon>
        <taxon>Actinomycetota</taxon>
        <taxon>Actinomycetes</taxon>
        <taxon>Streptosporangiales</taxon>
        <taxon>Streptosporangiaceae</taxon>
        <taxon>Nonomuraea</taxon>
    </lineage>
</organism>
<name>A0A1V0AJ70_9ACTN</name>
<dbReference type="Gene3D" id="2.60.120.200">
    <property type="match status" value="1"/>
</dbReference>
<feature type="domain" description="GH16" evidence="1">
    <location>
        <begin position="48"/>
        <end position="310"/>
    </location>
</feature>
<dbReference type="OrthoDB" id="655039at2"/>
<proteinExistence type="predicted"/>
<dbReference type="STRING" id="1909395.BKM31_09755"/>
<dbReference type="SUPFAM" id="SSF49899">
    <property type="entry name" value="Concanavalin A-like lectins/glucanases"/>
    <property type="match status" value="1"/>
</dbReference>
<dbReference type="KEGG" id="noa:BKM31_09755"/>
<gene>
    <name evidence="2" type="ORF">BKM31_09755</name>
</gene>
<accession>A0A1V0AJ70</accession>
<evidence type="ECO:0000313" key="2">
    <source>
        <dbReference type="EMBL" id="AQZ70267.1"/>
    </source>
</evidence>
<dbReference type="AlphaFoldDB" id="A0A1V0AJ70"/>
<dbReference type="EMBL" id="CP017717">
    <property type="protein sequence ID" value="AQZ70267.1"/>
    <property type="molecule type" value="Genomic_DNA"/>
</dbReference>
<dbReference type="Proteomes" id="UP000190797">
    <property type="component" value="Chromosome"/>
</dbReference>
<sequence length="310" mass="33935">MNADHDSGQGVNRRRLLTSALAFGGLSLGLTALPTSAQARSSRTRRAGTWENVVEKSSFASRTAFDREWNLLYPWDGDRTTHNGAATMKESQISLSGGVLTLTATRLSASPGLSSHPPHAPLWWNSGAVHAKEQIIVNDQFPEYDIEGEFRADTGPGVWPAFWTTGVWPSWPPESDILEYVGAPTNLFNTRNKTATGDAREHQDGDSYVTRTAVPVADPGAEFVKYRVWMYKDGDDVGLEYYLGGDWVADHVGKGWAGVPMWLIINLQMGSYASGLNGPGDAGWADQLPGPTTDTRLQARNVWVGRTRAW</sequence>
<evidence type="ECO:0000313" key="3">
    <source>
        <dbReference type="Proteomes" id="UP000190797"/>
    </source>
</evidence>
<evidence type="ECO:0000259" key="1">
    <source>
        <dbReference type="PROSITE" id="PS51762"/>
    </source>
</evidence>
<dbReference type="InterPro" id="IPR013320">
    <property type="entry name" value="ConA-like_dom_sf"/>
</dbReference>
<dbReference type="GO" id="GO:0004553">
    <property type="term" value="F:hydrolase activity, hydrolyzing O-glycosyl compounds"/>
    <property type="evidence" value="ECO:0007669"/>
    <property type="project" value="InterPro"/>
</dbReference>
<dbReference type="GO" id="GO:0005975">
    <property type="term" value="P:carbohydrate metabolic process"/>
    <property type="evidence" value="ECO:0007669"/>
    <property type="project" value="InterPro"/>
</dbReference>
<dbReference type="PROSITE" id="PS51318">
    <property type="entry name" value="TAT"/>
    <property type="match status" value="1"/>
</dbReference>
<reference evidence="3" key="1">
    <citation type="journal article" date="2017" name="Med. Chem. Commun.">
        <title>Nonomuraea sp. ATCC 55076 harbours the largest actinomycete chromosome to date and the kistamicin biosynthetic gene cluster.</title>
        <authorList>
            <person name="Nazari B."/>
            <person name="Forneris C.C."/>
            <person name="Gibson M.I."/>
            <person name="Moon K."/>
            <person name="Schramma K.R."/>
            <person name="Seyedsayamdost M.R."/>
        </authorList>
    </citation>
    <scope>NUCLEOTIDE SEQUENCE [LARGE SCALE GENOMIC DNA]</scope>
    <source>
        <strain evidence="3">ATCC 55076</strain>
    </source>
</reference>
<dbReference type="InterPro" id="IPR000757">
    <property type="entry name" value="Beta-glucanase-like"/>
</dbReference>
<dbReference type="PROSITE" id="PS51762">
    <property type="entry name" value="GH16_2"/>
    <property type="match status" value="1"/>
</dbReference>
<dbReference type="InterPro" id="IPR006311">
    <property type="entry name" value="TAT_signal"/>
</dbReference>
<keyword evidence="3" id="KW-1185">Reference proteome</keyword>
<protein>
    <recommendedName>
        <fullName evidence="1">GH16 domain-containing protein</fullName>
    </recommendedName>
</protein>